<dbReference type="Pfam" id="PF05402">
    <property type="entry name" value="PqqD"/>
    <property type="match status" value="1"/>
</dbReference>
<dbReference type="InterPro" id="IPR041881">
    <property type="entry name" value="PqqD_sf"/>
</dbReference>
<sequence>MIKDIDILPDEFIIQSKGNIISDMDGEKVMLNVQKGKYYNLGEIGGVIWDLLEQPVSANQVIAELMAQYEVEQSECEEQVLAFLKLLFDEGLIEIGEKVGE</sequence>
<comment type="caution">
    <text evidence="1">The sequence shown here is derived from an EMBL/GenBank/DDBJ whole genome shotgun (WGS) entry which is preliminary data.</text>
</comment>
<accession>A0ABU5ZE40</accession>
<evidence type="ECO:0000313" key="1">
    <source>
        <dbReference type="EMBL" id="MEB3100765.1"/>
    </source>
</evidence>
<keyword evidence="2" id="KW-1185">Reference proteome</keyword>
<protein>
    <submittedName>
        <fullName evidence="1">Lasso peptide biosynthesis PqqD family chaperone</fullName>
    </submittedName>
</protein>
<dbReference type="EMBL" id="JAYJLD010000004">
    <property type="protein sequence ID" value="MEB3100765.1"/>
    <property type="molecule type" value="Genomic_DNA"/>
</dbReference>
<reference evidence="1" key="1">
    <citation type="submission" date="2023-12" db="EMBL/GenBank/DDBJ databases">
        <title>Fervidustalea candida gen. nov., sp. nov., a novel member of the family Paenibacillaceae isolated from a geothermal area.</title>
        <authorList>
            <person name="Li W.-J."/>
            <person name="Jiao J.-Y."/>
            <person name="Chen Y."/>
        </authorList>
    </citation>
    <scope>NUCLEOTIDE SEQUENCE</scope>
    <source>
        <strain evidence="1">SYSU GA230002</strain>
    </source>
</reference>
<dbReference type="InterPro" id="IPR008792">
    <property type="entry name" value="PQQD"/>
</dbReference>
<organism evidence="1 2">
    <name type="scientific">Ferviditalea candida</name>
    <dbReference type="NCBI Taxonomy" id="3108399"/>
    <lineage>
        <taxon>Bacteria</taxon>
        <taxon>Bacillati</taxon>
        <taxon>Bacillota</taxon>
        <taxon>Bacilli</taxon>
        <taxon>Bacillales</taxon>
        <taxon>Paenibacillaceae</taxon>
        <taxon>Ferviditalea</taxon>
    </lineage>
</organism>
<evidence type="ECO:0000313" key="2">
    <source>
        <dbReference type="Proteomes" id="UP001310386"/>
    </source>
</evidence>
<dbReference type="NCBIfam" id="NF033536">
    <property type="entry name" value="lasso_PqqD_Bac"/>
    <property type="match status" value="1"/>
</dbReference>
<proteinExistence type="predicted"/>
<gene>
    <name evidence="1" type="ORF">VF724_03725</name>
</gene>
<dbReference type="Gene3D" id="1.10.10.1150">
    <property type="entry name" value="Coenzyme PQQ synthesis protein D (PqqD)"/>
    <property type="match status" value="1"/>
</dbReference>
<dbReference type="RefSeq" id="WP_371752883.1">
    <property type="nucleotide sequence ID" value="NZ_JAYJLD010000004.1"/>
</dbReference>
<name>A0ABU5ZE40_9BACL</name>
<dbReference type="Proteomes" id="UP001310386">
    <property type="component" value="Unassembled WGS sequence"/>
</dbReference>